<proteinExistence type="predicted"/>
<name>U9U8Q9_RHIID</name>
<organism evidence="1">
    <name type="scientific">Rhizophagus irregularis (strain DAOM 181602 / DAOM 197198 / MUCL 43194)</name>
    <name type="common">Arbuscular mycorrhizal fungus</name>
    <name type="synonym">Glomus intraradices</name>
    <dbReference type="NCBI Taxonomy" id="747089"/>
    <lineage>
        <taxon>Eukaryota</taxon>
        <taxon>Fungi</taxon>
        <taxon>Fungi incertae sedis</taxon>
        <taxon>Mucoromycota</taxon>
        <taxon>Glomeromycotina</taxon>
        <taxon>Glomeromycetes</taxon>
        <taxon>Glomerales</taxon>
        <taxon>Glomeraceae</taxon>
        <taxon>Rhizophagus</taxon>
    </lineage>
</organism>
<feature type="non-terminal residue" evidence="1">
    <location>
        <position position="1"/>
    </location>
</feature>
<sequence>SLLIDISQLKKLKINDNNLSEQKYSEISMESQESLQIDISQLSDQNSDFEGKVKIKG</sequence>
<dbReference type="EMBL" id="KI282406">
    <property type="protein sequence ID" value="ESA14968.1"/>
    <property type="molecule type" value="Genomic_DNA"/>
</dbReference>
<dbReference type="AlphaFoldDB" id="U9U8Q9"/>
<gene>
    <name evidence="1" type="ORF">GLOINDRAFT_2661</name>
</gene>
<dbReference type="HOGENOM" id="CLU_3002217_0_0_1"/>
<evidence type="ECO:0000313" key="1">
    <source>
        <dbReference type="EMBL" id="ESA14968.1"/>
    </source>
</evidence>
<accession>U9U8Q9</accession>
<reference evidence="1" key="1">
    <citation type="submission" date="2013-07" db="EMBL/GenBank/DDBJ databases">
        <title>The genome of an arbuscular mycorrhizal fungus provides insights into the evolution of the oldest plant symbiosis.</title>
        <authorList>
            <consortium name="DOE Joint Genome Institute"/>
            <person name="Tisserant E."/>
            <person name="Malbreil M."/>
            <person name="Kuo A."/>
            <person name="Kohler A."/>
            <person name="Symeonidi A."/>
            <person name="Balestrini R."/>
            <person name="Charron P."/>
            <person name="Duensing N."/>
            <person name="Frei-dit-Frey N."/>
            <person name="Gianinazzi-Pearson V."/>
            <person name="Gilbert B."/>
            <person name="Handa Y."/>
            <person name="Hijri M."/>
            <person name="Kaul R."/>
            <person name="Kawaguchi M."/>
            <person name="Krajinski F."/>
            <person name="Lammers P."/>
            <person name="Lapierre D."/>
            <person name="Masclaux F.G."/>
            <person name="Murat C."/>
            <person name="Morin E."/>
            <person name="Ndikumana S."/>
            <person name="Pagni M."/>
            <person name="Petitpierre D."/>
            <person name="Requena N."/>
            <person name="Rosikiewicz P."/>
            <person name="Riley R."/>
            <person name="Saito K."/>
            <person name="San Clemente H."/>
            <person name="Shapiro H."/>
            <person name="van Tuinen D."/>
            <person name="Becard G."/>
            <person name="Bonfante P."/>
            <person name="Paszkowski U."/>
            <person name="Shachar-Hill Y."/>
            <person name="Young J.P."/>
            <person name="Sanders I.R."/>
            <person name="Henrissat B."/>
            <person name="Rensing S.A."/>
            <person name="Grigoriev I.V."/>
            <person name="Corradi N."/>
            <person name="Roux C."/>
            <person name="Martin F."/>
        </authorList>
    </citation>
    <scope>NUCLEOTIDE SEQUENCE</scope>
    <source>
        <strain evidence="1">DAOM 197198</strain>
    </source>
</reference>
<protein>
    <submittedName>
        <fullName evidence="1">Uncharacterized protein</fullName>
    </submittedName>
</protein>